<feature type="region of interest" description="Disordered" evidence="1">
    <location>
        <begin position="1"/>
        <end position="181"/>
    </location>
</feature>
<proteinExistence type="predicted"/>
<name>A0A811YZP7_NYCPR</name>
<evidence type="ECO:0000313" key="2">
    <source>
        <dbReference type="EMBL" id="CAD7680694.1"/>
    </source>
</evidence>
<organism evidence="2 3">
    <name type="scientific">Nyctereutes procyonoides</name>
    <name type="common">Raccoon dog</name>
    <name type="synonym">Canis procyonoides</name>
    <dbReference type="NCBI Taxonomy" id="34880"/>
    <lineage>
        <taxon>Eukaryota</taxon>
        <taxon>Metazoa</taxon>
        <taxon>Chordata</taxon>
        <taxon>Craniata</taxon>
        <taxon>Vertebrata</taxon>
        <taxon>Euteleostomi</taxon>
        <taxon>Mammalia</taxon>
        <taxon>Eutheria</taxon>
        <taxon>Laurasiatheria</taxon>
        <taxon>Carnivora</taxon>
        <taxon>Caniformia</taxon>
        <taxon>Canidae</taxon>
        <taxon>Nyctereutes</taxon>
    </lineage>
</organism>
<gene>
    <name evidence="2" type="ORF">NYPRO_LOCUS13486</name>
</gene>
<evidence type="ECO:0000256" key="1">
    <source>
        <dbReference type="SAM" id="MobiDB-lite"/>
    </source>
</evidence>
<comment type="caution">
    <text evidence="2">The sequence shown here is derived from an EMBL/GenBank/DDBJ whole genome shotgun (WGS) entry which is preliminary data.</text>
</comment>
<dbReference type="EMBL" id="CAJHUB010000749">
    <property type="protein sequence ID" value="CAD7680694.1"/>
    <property type="molecule type" value="Genomic_DNA"/>
</dbReference>
<accession>A0A811YZP7</accession>
<dbReference type="Proteomes" id="UP000645828">
    <property type="component" value="Unassembled WGS sequence"/>
</dbReference>
<sequence length="181" mass="18150">MRAPRSEAQSGRSGPHGLPCPGPEAGHGPAGGQRARGEADSRAAGPRSPPYKHLIIPSLPPPPRHDDPSGETEAPSPVSPVSTGEAARVQEESVSSGPGAGGSSAWRSACTWPGASLHPHLPAGAPLPPGVAHTPWSGTALPGGPQGDWSSPPPPSLSPTDAAALRTCGPGLKRLLHTLQP</sequence>
<evidence type="ECO:0000313" key="3">
    <source>
        <dbReference type="Proteomes" id="UP000645828"/>
    </source>
</evidence>
<feature type="compositionally biased region" description="Low complexity" evidence="1">
    <location>
        <begin position="93"/>
        <end position="109"/>
    </location>
</feature>
<reference evidence="2" key="1">
    <citation type="submission" date="2020-12" db="EMBL/GenBank/DDBJ databases">
        <authorList>
            <consortium name="Molecular Ecology Group"/>
        </authorList>
    </citation>
    <scope>NUCLEOTIDE SEQUENCE</scope>
    <source>
        <strain evidence="2">TBG_1078</strain>
    </source>
</reference>
<protein>
    <submittedName>
        <fullName evidence="2">(raccoon dog) hypothetical protein</fullName>
    </submittedName>
</protein>
<dbReference type="AlphaFoldDB" id="A0A811YZP7"/>
<keyword evidence="3" id="KW-1185">Reference proteome</keyword>